<dbReference type="CDD" id="cd18086">
    <property type="entry name" value="HsC9orf114-like"/>
    <property type="match status" value="1"/>
</dbReference>
<dbReference type="Pfam" id="PF02598">
    <property type="entry name" value="Methyltrn_RNA_3"/>
    <property type="match status" value="1"/>
</dbReference>
<feature type="compositionally biased region" description="Low complexity" evidence="2">
    <location>
        <begin position="23"/>
        <end position="38"/>
    </location>
</feature>
<dbReference type="InterPro" id="IPR029026">
    <property type="entry name" value="tRNA_m1G_MTases_N"/>
</dbReference>
<sequence>MGRVETNAQKRKRQSAAGVRPVPNTTTAATNGASGPATVDTSKPTAVFKPTKGREWTVSVALPGSIISNAQSHELRTSMAGHIARALSVFCVDEVIIFSDGNSTGNPNKRHHNRTHSYSHHSDASEDEYTGTSNPDHFLVHLLSYLETPPNLRRHLFPLHPNLRTAGTLPSLDLPHHLRAEEWCPFREGVTIEAQRPGEASTTKVEAGLRIPVTVDTEIPANTRVTLKFDESAESASKNPAVAEIKAEAVNPDEPREDGGYYWGFNVRKASCLSDVFTECAYDGGYDVTIGTSERGSSLESLYSDADVEQKVGKFNHLLIVFGGVAGLEVAVRNDEELQKLNVTEAKDVFDRWIDVCPGQGSRTIRTEEAVWIGLMGLRRLVVANSTQ</sequence>
<reference evidence="3 4" key="1">
    <citation type="submission" date="2024-06" db="EMBL/GenBank/DDBJ databases">
        <title>Complete genome of Phlyctema vagabunda strain 19-DSS-EL-015.</title>
        <authorList>
            <person name="Fiorenzani C."/>
        </authorList>
    </citation>
    <scope>NUCLEOTIDE SEQUENCE [LARGE SCALE GENOMIC DNA]</scope>
    <source>
        <strain evidence="3 4">19-DSS-EL-015</strain>
    </source>
</reference>
<comment type="caution">
    <text evidence="3">The sequence shown here is derived from an EMBL/GenBank/DDBJ whole genome shotgun (WGS) entry which is preliminary data.</text>
</comment>
<name>A0ABR4P429_9HELO</name>
<dbReference type="Proteomes" id="UP001629113">
    <property type="component" value="Unassembled WGS sequence"/>
</dbReference>
<feature type="compositionally biased region" description="Basic residues" evidence="2">
    <location>
        <begin position="108"/>
        <end position="119"/>
    </location>
</feature>
<evidence type="ECO:0000256" key="1">
    <source>
        <dbReference type="ARBA" id="ARBA00009841"/>
    </source>
</evidence>
<feature type="region of interest" description="Disordered" evidence="2">
    <location>
        <begin position="101"/>
        <end position="131"/>
    </location>
</feature>
<proteinExistence type="inferred from homology"/>
<dbReference type="InterPro" id="IPR029028">
    <property type="entry name" value="Alpha/beta_knot_MTases"/>
</dbReference>
<keyword evidence="4" id="KW-1185">Reference proteome</keyword>
<evidence type="ECO:0000313" key="3">
    <source>
        <dbReference type="EMBL" id="KAL3418064.1"/>
    </source>
</evidence>
<protein>
    <recommendedName>
        <fullName evidence="5">DUF171-domain-containing protein</fullName>
    </recommendedName>
</protein>
<dbReference type="InterPro" id="IPR012340">
    <property type="entry name" value="NA-bd_OB-fold"/>
</dbReference>
<accession>A0ABR4P429</accession>
<dbReference type="PANTHER" id="PTHR12150:SF13">
    <property type="entry name" value="METHYLTRANSFERASE C9ORF114-RELATED"/>
    <property type="match status" value="1"/>
</dbReference>
<dbReference type="SUPFAM" id="SSF75217">
    <property type="entry name" value="alpha/beta knot"/>
    <property type="match status" value="1"/>
</dbReference>
<dbReference type="InterPro" id="IPR003750">
    <property type="entry name" value="Put_MeTrfase-C9orf114-like"/>
</dbReference>
<comment type="similarity">
    <text evidence="1">Belongs to the class IV-like SAM-binding methyltransferase superfamily.</text>
</comment>
<gene>
    <name evidence="3" type="ORF">PVAG01_11074</name>
</gene>
<dbReference type="EMBL" id="JBFCZG010000010">
    <property type="protein sequence ID" value="KAL3418064.1"/>
    <property type="molecule type" value="Genomic_DNA"/>
</dbReference>
<evidence type="ECO:0000313" key="4">
    <source>
        <dbReference type="Proteomes" id="UP001629113"/>
    </source>
</evidence>
<feature type="region of interest" description="Disordered" evidence="2">
    <location>
        <begin position="1"/>
        <end position="47"/>
    </location>
</feature>
<dbReference type="PANTHER" id="PTHR12150">
    <property type="entry name" value="CLASS IV SAM-BINDING METHYLTRANSFERASE-RELATED"/>
    <property type="match status" value="1"/>
</dbReference>
<dbReference type="Gene3D" id="3.40.1280.10">
    <property type="match status" value="2"/>
</dbReference>
<evidence type="ECO:0000256" key="2">
    <source>
        <dbReference type="SAM" id="MobiDB-lite"/>
    </source>
</evidence>
<dbReference type="SUPFAM" id="SSF50249">
    <property type="entry name" value="Nucleic acid-binding proteins"/>
    <property type="match status" value="1"/>
</dbReference>
<organism evidence="3 4">
    <name type="scientific">Phlyctema vagabunda</name>
    <dbReference type="NCBI Taxonomy" id="108571"/>
    <lineage>
        <taxon>Eukaryota</taxon>
        <taxon>Fungi</taxon>
        <taxon>Dikarya</taxon>
        <taxon>Ascomycota</taxon>
        <taxon>Pezizomycotina</taxon>
        <taxon>Leotiomycetes</taxon>
        <taxon>Helotiales</taxon>
        <taxon>Dermateaceae</taxon>
        <taxon>Phlyctema</taxon>
    </lineage>
</organism>
<evidence type="ECO:0008006" key="5">
    <source>
        <dbReference type="Google" id="ProtNLM"/>
    </source>
</evidence>